<proteinExistence type="predicted"/>
<organism evidence="1 2">
    <name type="scientific">Protopolystoma xenopodis</name>
    <dbReference type="NCBI Taxonomy" id="117903"/>
    <lineage>
        <taxon>Eukaryota</taxon>
        <taxon>Metazoa</taxon>
        <taxon>Spiralia</taxon>
        <taxon>Lophotrochozoa</taxon>
        <taxon>Platyhelminthes</taxon>
        <taxon>Monogenea</taxon>
        <taxon>Polyopisthocotylea</taxon>
        <taxon>Polystomatidea</taxon>
        <taxon>Polystomatidae</taxon>
        <taxon>Protopolystoma</taxon>
    </lineage>
</organism>
<name>A0A3S5ADJ7_9PLAT</name>
<protein>
    <submittedName>
        <fullName evidence="1">Uncharacterized protein</fullName>
    </submittedName>
</protein>
<gene>
    <name evidence="1" type="ORF">PXEA_LOCUS14602</name>
</gene>
<reference evidence="1" key="1">
    <citation type="submission" date="2018-11" db="EMBL/GenBank/DDBJ databases">
        <authorList>
            <consortium name="Pathogen Informatics"/>
        </authorList>
    </citation>
    <scope>NUCLEOTIDE SEQUENCE</scope>
</reference>
<dbReference type="AlphaFoldDB" id="A0A3S5ADJ7"/>
<keyword evidence="2" id="KW-1185">Reference proteome</keyword>
<evidence type="ECO:0000313" key="2">
    <source>
        <dbReference type="Proteomes" id="UP000784294"/>
    </source>
</evidence>
<dbReference type="Proteomes" id="UP000784294">
    <property type="component" value="Unassembled WGS sequence"/>
</dbReference>
<evidence type="ECO:0000313" key="1">
    <source>
        <dbReference type="EMBL" id="VEL21162.1"/>
    </source>
</evidence>
<comment type="caution">
    <text evidence="1">The sequence shown here is derived from an EMBL/GenBank/DDBJ whole genome shotgun (WGS) entry which is preliminary data.</text>
</comment>
<dbReference type="EMBL" id="CAAALY010049899">
    <property type="protein sequence ID" value="VEL21162.1"/>
    <property type="molecule type" value="Genomic_DNA"/>
</dbReference>
<accession>A0A3S5ADJ7</accession>
<sequence>MASDLLFNVSIVSTPGQRAHQASVLVCGSLSSDEVGAAESHSTPSWIAITGGFFPDEGDASKAHIFEESLGSVSGSQVGSLSVDDHLTRVASDCTGIEVLGPPSIVGDLNLTAMEKENKHRLLRWRDSRDRLIDKAQWIIPAYGSAFRVQPEFSKTPCIELA</sequence>